<organism evidence="12 13">
    <name type="scientific">Pinctada imbricata</name>
    <name type="common">Atlantic pearl-oyster</name>
    <name type="synonym">Pinctada martensii</name>
    <dbReference type="NCBI Taxonomy" id="66713"/>
    <lineage>
        <taxon>Eukaryota</taxon>
        <taxon>Metazoa</taxon>
        <taxon>Spiralia</taxon>
        <taxon>Lophotrochozoa</taxon>
        <taxon>Mollusca</taxon>
        <taxon>Bivalvia</taxon>
        <taxon>Autobranchia</taxon>
        <taxon>Pteriomorphia</taxon>
        <taxon>Pterioida</taxon>
        <taxon>Pterioidea</taxon>
        <taxon>Pteriidae</taxon>
        <taxon>Pinctada</taxon>
    </lineage>
</organism>
<evidence type="ECO:0000256" key="7">
    <source>
        <dbReference type="ARBA" id="ARBA00037836"/>
    </source>
</evidence>
<evidence type="ECO:0000256" key="8">
    <source>
        <dbReference type="ARBA" id="ARBA00037868"/>
    </source>
</evidence>
<dbReference type="InterPro" id="IPR005225">
    <property type="entry name" value="Small_GTP-bd"/>
</dbReference>
<dbReference type="FunFam" id="3.40.50.300:FF:000067">
    <property type="entry name" value="ras-related protein RABA1f"/>
    <property type="match status" value="1"/>
</dbReference>
<dbReference type="GO" id="GO:0005525">
    <property type="term" value="F:GTP binding"/>
    <property type="evidence" value="ECO:0007669"/>
    <property type="project" value="UniProtKB-KW"/>
</dbReference>
<dbReference type="EMBL" id="VSWD01000008">
    <property type="protein sequence ID" value="KAK3096120.1"/>
    <property type="molecule type" value="Genomic_DNA"/>
</dbReference>
<evidence type="ECO:0000256" key="6">
    <source>
        <dbReference type="ARBA" id="ARBA00023289"/>
    </source>
</evidence>
<sequence>MSKPCPSCGHKGRGGEGHCHYEEDTHDYLTKVVLVGDSGVGKTNLLSRFTRNYFSLETRTTIGVEFATRSLHIDGKEIKAQIWDTAGQDRFMSITKAYYRHAVGALLVYDITKYQTFQNLERWIEELRQFTDDDVLIMLVGNKTDLRHLRAVLTEEARQFAEKHQISFIETSALDSSNVDVAFHNLLTAIYRQISKPQKQIDNDGGFKIPENAEHVIVEREETKDKKCCVIQ</sequence>
<evidence type="ECO:0000256" key="1">
    <source>
        <dbReference type="ARBA" id="ARBA00006270"/>
    </source>
</evidence>
<dbReference type="PROSITE" id="PS51421">
    <property type="entry name" value="RAS"/>
    <property type="match status" value="1"/>
</dbReference>
<dbReference type="InterPro" id="IPR001806">
    <property type="entry name" value="Small_GTPase"/>
</dbReference>
<dbReference type="Gene3D" id="3.40.50.300">
    <property type="entry name" value="P-loop containing nucleotide triphosphate hydrolases"/>
    <property type="match status" value="1"/>
</dbReference>
<dbReference type="GO" id="GO:0031260">
    <property type="term" value="C:pseudopodium membrane"/>
    <property type="evidence" value="ECO:0007669"/>
    <property type="project" value="UniProtKB-SubCell"/>
</dbReference>
<dbReference type="PROSITE" id="PS51419">
    <property type="entry name" value="RAB"/>
    <property type="match status" value="1"/>
</dbReference>
<accession>A0AA89BU83</accession>
<evidence type="ECO:0000256" key="4">
    <source>
        <dbReference type="ARBA" id="ARBA00023136"/>
    </source>
</evidence>
<protein>
    <recommendedName>
        <fullName evidence="9">Ras-related protein Rab-25</fullName>
    </recommendedName>
</protein>
<keyword evidence="2" id="KW-0547">Nucleotide-binding</keyword>
<evidence type="ECO:0000313" key="12">
    <source>
        <dbReference type="EMBL" id="KAK3096120.1"/>
    </source>
</evidence>
<dbReference type="CDD" id="cd01868">
    <property type="entry name" value="Rab11_like"/>
    <property type="match status" value="1"/>
</dbReference>
<comment type="caution">
    <text evidence="12">The sequence shown here is derived from an EMBL/GenBank/DDBJ whole genome shotgun (WGS) entry which is preliminary data.</text>
</comment>
<dbReference type="Pfam" id="PF00071">
    <property type="entry name" value="Ras"/>
    <property type="match status" value="1"/>
</dbReference>
<dbReference type="AlphaFoldDB" id="A0AA89BU83"/>
<evidence type="ECO:0000313" key="13">
    <source>
        <dbReference type="Proteomes" id="UP001186944"/>
    </source>
</evidence>
<evidence type="ECO:0000256" key="2">
    <source>
        <dbReference type="ARBA" id="ARBA00022741"/>
    </source>
</evidence>
<dbReference type="InterPro" id="IPR027417">
    <property type="entry name" value="P-loop_NTPase"/>
</dbReference>
<evidence type="ECO:0000256" key="9">
    <source>
        <dbReference type="ARBA" id="ARBA00039508"/>
    </source>
</evidence>
<keyword evidence="5" id="KW-0449">Lipoprotein</keyword>
<dbReference type="InterPro" id="IPR050209">
    <property type="entry name" value="Rab_GTPases_membrane_traffic"/>
</dbReference>
<evidence type="ECO:0000256" key="3">
    <source>
        <dbReference type="ARBA" id="ARBA00023134"/>
    </source>
</evidence>
<dbReference type="PROSITE" id="PS51420">
    <property type="entry name" value="RHO"/>
    <property type="match status" value="1"/>
</dbReference>
<evidence type="ECO:0000256" key="11">
    <source>
        <dbReference type="ARBA" id="ARBA00064728"/>
    </source>
</evidence>
<dbReference type="PRINTS" id="PR00449">
    <property type="entry name" value="RASTRNSFRMNG"/>
</dbReference>
<dbReference type="SMART" id="SM00173">
    <property type="entry name" value="RAS"/>
    <property type="match status" value="1"/>
</dbReference>
<dbReference type="PANTHER" id="PTHR47979">
    <property type="entry name" value="DRAB11-RELATED"/>
    <property type="match status" value="1"/>
</dbReference>
<dbReference type="SUPFAM" id="SSF52540">
    <property type="entry name" value="P-loop containing nucleoside triphosphate hydrolases"/>
    <property type="match status" value="1"/>
</dbReference>
<name>A0AA89BU83_PINIB</name>
<evidence type="ECO:0000256" key="5">
    <source>
        <dbReference type="ARBA" id="ARBA00023288"/>
    </source>
</evidence>
<keyword evidence="13" id="KW-1185">Reference proteome</keyword>
<reference evidence="12" key="1">
    <citation type="submission" date="2019-08" db="EMBL/GenBank/DDBJ databases">
        <title>The improved chromosome-level genome for the pearl oyster Pinctada fucata martensii using PacBio sequencing and Hi-C.</title>
        <authorList>
            <person name="Zheng Z."/>
        </authorList>
    </citation>
    <scope>NUCLEOTIDE SEQUENCE</scope>
    <source>
        <strain evidence="12">ZZ-2019</strain>
        <tissue evidence="12">Adductor muscle</tissue>
    </source>
</reference>
<dbReference type="Proteomes" id="UP001186944">
    <property type="component" value="Unassembled WGS sequence"/>
</dbReference>
<dbReference type="GO" id="GO:0012505">
    <property type="term" value="C:endomembrane system"/>
    <property type="evidence" value="ECO:0007669"/>
    <property type="project" value="UniProtKB-SubCell"/>
</dbReference>
<comment type="subunit">
    <text evidence="11">Interacts (GTP-bound form) with RAB11FIP1, RAB11FIP2, RAB11FIP3 and RAB11FIP4. Interacts (via the hypervariable C-terminal region) with ITGB1 (via the cytoplasmic region); the interaction is GTP-dependent. Interacts with ITGAV. Associates with the integrin alpha-V/beta-1 heterodimer. Interacts with VPS33B.</text>
</comment>
<dbReference type="NCBIfam" id="TIGR00231">
    <property type="entry name" value="small_GTP"/>
    <property type="match status" value="1"/>
</dbReference>
<gene>
    <name evidence="12" type="ORF">FSP39_023427</name>
</gene>
<evidence type="ECO:0000256" key="10">
    <source>
        <dbReference type="ARBA" id="ARBA00055320"/>
    </source>
</evidence>
<comment type="subcellular location">
    <subcellularLocation>
        <location evidence="7">Cell projection</location>
        <location evidence="7">Pseudopodium membrane</location>
    </subcellularLocation>
    <subcellularLocation>
        <location evidence="8">Endomembrane system</location>
        <topology evidence="8">Lipid-anchor</topology>
    </subcellularLocation>
</comment>
<dbReference type="GO" id="GO:0003924">
    <property type="term" value="F:GTPase activity"/>
    <property type="evidence" value="ECO:0007669"/>
    <property type="project" value="InterPro"/>
</dbReference>
<proteinExistence type="inferred from homology"/>
<keyword evidence="3" id="KW-0342">GTP-binding</keyword>
<comment type="similarity">
    <text evidence="1">Belongs to the small GTPase superfamily. Rab family.</text>
</comment>
<dbReference type="SMART" id="SM00175">
    <property type="entry name" value="RAB"/>
    <property type="match status" value="1"/>
</dbReference>
<comment type="function">
    <text evidence="10">The small GTPases Rab are key regulators of intracellular membrane trafficking, from the formation of transport vesicles to their fusion with membranes. Rabs cycle between an inactive GDP-bound form and an active GTP-bound form that is able to recruit to membranes different set of downstream effectors directly responsible for vesicle formation, movement, tethering and fusion. RAB25 regulates epithelial cell differentiation, proliferation and survival, thereby playing key roles in tumorigenesis. Promotes invasive migration of cells in which it functions to localize and maintain integrin alpha-V/beta-1 at the tips of extending pseudopodia. Involved in the regulation of epithelial morphogenesis through the control of CLDN4 expression and localization at tight junctions. May selectively regulate the apical recycling pathway. Together with MYO5B regulates transcytosis.</text>
</comment>
<dbReference type="SMART" id="SM00174">
    <property type="entry name" value="RHO"/>
    <property type="match status" value="1"/>
</dbReference>
<keyword evidence="6" id="KW-0636">Prenylation</keyword>
<keyword evidence="4" id="KW-0472">Membrane</keyword>
<dbReference type="SMART" id="SM00176">
    <property type="entry name" value="RAN"/>
    <property type="match status" value="1"/>
</dbReference>